<keyword evidence="4" id="KW-1185">Reference proteome</keyword>
<feature type="coiled-coil region" evidence="1">
    <location>
        <begin position="135"/>
        <end position="248"/>
    </location>
</feature>
<accession>A0A8J4B2S0</accession>
<comment type="caution">
    <text evidence="3">The sequence shown here is derived from an EMBL/GenBank/DDBJ whole genome shotgun (WGS) entry which is preliminary data.</text>
</comment>
<sequence length="434" mass="47025">MSSSIGNGDSTTVPQDKSMARPQVSNPLGPSSEQPRCAQQLLLITSVEKVGDLKPSDNESKEVLKGATEIQACTRVTDMTASSAKVDRPASRDRFAEYFERSQKLKEYIFETQLFCAQAAWRAQEVRMQVMDPKMRKTCEEVAEVRQLAAQLETEAAVRRGDKLQVEMDEAKKQLSSLAAREQQNKLQLADSTAQLEDARNQLQRMQADKEEQIAAARREAAASHADLEALREQLRLAQQQVAQQQVAQQQWQSAAAAAVAAPTTAATAGTTFTPSAGDVDMELVAAPSPIAPCAAAANWATIASPVEEDALWKEVNALRAELVEVKADGRDTDERLRAVETKCDAVLGALDAIKWAQSTPASRRGRRAAAAATTPSPSPCLPASVGVMTRSMTRARKGLFSPPATVSGKRTQRDNGAHDCNDDDVAVKRLRTN</sequence>
<evidence type="ECO:0000313" key="3">
    <source>
        <dbReference type="EMBL" id="GIL51873.1"/>
    </source>
</evidence>
<reference evidence="3" key="1">
    <citation type="journal article" date="2021" name="Proc. Natl. Acad. Sci. U.S.A.">
        <title>Three genomes in the algal genus Volvox reveal the fate of a haploid sex-determining region after a transition to homothallism.</title>
        <authorList>
            <person name="Yamamoto K."/>
            <person name="Hamaji T."/>
            <person name="Kawai-Toyooka H."/>
            <person name="Matsuzaki R."/>
            <person name="Takahashi F."/>
            <person name="Nishimura Y."/>
            <person name="Kawachi M."/>
            <person name="Noguchi H."/>
            <person name="Minakuchi Y."/>
            <person name="Umen J.G."/>
            <person name="Toyoda A."/>
            <person name="Nozaki H."/>
        </authorList>
    </citation>
    <scope>NUCLEOTIDE SEQUENCE</scope>
    <source>
        <strain evidence="3">NIES-3780</strain>
    </source>
</reference>
<protein>
    <submittedName>
        <fullName evidence="3">Uncharacterized protein</fullName>
    </submittedName>
</protein>
<feature type="compositionally biased region" description="Polar residues" evidence="2">
    <location>
        <begin position="23"/>
        <end position="34"/>
    </location>
</feature>
<feature type="compositionally biased region" description="Low complexity" evidence="2">
    <location>
        <begin position="359"/>
        <end position="376"/>
    </location>
</feature>
<feature type="region of interest" description="Disordered" evidence="2">
    <location>
        <begin position="359"/>
        <end position="434"/>
    </location>
</feature>
<dbReference type="EMBL" id="BNCO01000012">
    <property type="protein sequence ID" value="GIL51873.1"/>
    <property type="molecule type" value="Genomic_DNA"/>
</dbReference>
<dbReference type="Proteomes" id="UP000747399">
    <property type="component" value="Unassembled WGS sequence"/>
</dbReference>
<feature type="compositionally biased region" description="Polar residues" evidence="2">
    <location>
        <begin position="1"/>
        <end position="15"/>
    </location>
</feature>
<evidence type="ECO:0000256" key="2">
    <source>
        <dbReference type="SAM" id="MobiDB-lite"/>
    </source>
</evidence>
<evidence type="ECO:0000313" key="4">
    <source>
        <dbReference type="Proteomes" id="UP000747399"/>
    </source>
</evidence>
<dbReference type="AlphaFoldDB" id="A0A8J4B2S0"/>
<feature type="region of interest" description="Disordered" evidence="2">
    <location>
        <begin position="1"/>
        <end position="37"/>
    </location>
</feature>
<keyword evidence="1" id="KW-0175">Coiled coil</keyword>
<gene>
    <name evidence="3" type="ORF">Vafri_7786</name>
</gene>
<feature type="compositionally biased region" description="Basic and acidic residues" evidence="2">
    <location>
        <begin position="412"/>
        <end position="421"/>
    </location>
</feature>
<name>A0A8J4B2S0_9CHLO</name>
<organism evidence="3 4">
    <name type="scientific">Volvox africanus</name>
    <dbReference type="NCBI Taxonomy" id="51714"/>
    <lineage>
        <taxon>Eukaryota</taxon>
        <taxon>Viridiplantae</taxon>
        <taxon>Chlorophyta</taxon>
        <taxon>core chlorophytes</taxon>
        <taxon>Chlorophyceae</taxon>
        <taxon>CS clade</taxon>
        <taxon>Chlamydomonadales</taxon>
        <taxon>Volvocaceae</taxon>
        <taxon>Volvox</taxon>
    </lineage>
</organism>
<proteinExistence type="predicted"/>
<evidence type="ECO:0000256" key="1">
    <source>
        <dbReference type="SAM" id="Coils"/>
    </source>
</evidence>